<keyword evidence="7" id="KW-0325">Glycoprotein</keyword>
<dbReference type="CTD" id="3934"/>
<dbReference type="GO" id="GO:0045087">
    <property type="term" value="P:innate immune response"/>
    <property type="evidence" value="ECO:0007669"/>
    <property type="project" value="Ensembl"/>
</dbReference>
<feature type="domain" description="Lipocalin/cytosolic fatty-acid binding" evidence="10">
    <location>
        <begin position="48"/>
        <end position="193"/>
    </location>
</feature>
<evidence type="ECO:0000256" key="9">
    <source>
        <dbReference type="SAM" id="SignalP"/>
    </source>
</evidence>
<feature type="signal peptide" evidence="9">
    <location>
        <begin position="1"/>
        <end position="20"/>
    </location>
</feature>
<dbReference type="GeneID" id="101829583"/>
<dbReference type="InterPro" id="IPR022272">
    <property type="entry name" value="Lipocalin_CS"/>
</dbReference>
<organism evidence="11 12">
    <name type="scientific">Mesocricetus auratus</name>
    <name type="common">Golden hamster</name>
    <dbReference type="NCBI Taxonomy" id="10036"/>
    <lineage>
        <taxon>Eukaryota</taxon>
        <taxon>Metazoa</taxon>
        <taxon>Chordata</taxon>
        <taxon>Craniata</taxon>
        <taxon>Vertebrata</taxon>
        <taxon>Euteleostomi</taxon>
        <taxon>Mammalia</taxon>
        <taxon>Eutheria</taxon>
        <taxon>Euarchontoglires</taxon>
        <taxon>Glires</taxon>
        <taxon>Rodentia</taxon>
        <taxon>Myomorpha</taxon>
        <taxon>Muroidea</taxon>
        <taxon>Cricetidae</taxon>
        <taxon>Cricetinae</taxon>
        <taxon>Mesocricetus</taxon>
    </lineage>
</organism>
<evidence type="ECO:0000256" key="2">
    <source>
        <dbReference type="ARBA" id="ARBA00006889"/>
    </source>
</evidence>
<evidence type="ECO:0000313" key="11">
    <source>
        <dbReference type="Proteomes" id="UP000886700"/>
    </source>
</evidence>
<dbReference type="OrthoDB" id="9048943at2759"/>
<dbReference type="GO" id="GO:0009410">
    <property type="term" value="P:response to xenobiotic stimulus"/>
    <property type="evidence" value="ECO:0007669"/>
    <property type="project" value="Ensembl"/>
</dbReference>
<evidence type="ECO:0000256" key="6">
    <source>
        <dbReference type="ARBA" id="ARBA00023157"/>
    </source>
</evidence>
<evidence type="ECO:0000256" key="5">
    <source>
        <dbReference type="ARBA" id="ARBA00022729"/>
    </source>
</evidence>
<evidence type="ECO:0000256" key="8">
    <source>
        <dbReference type="RuleBase" id="RU003695"/>
    </source>
</evidence>
<comment type="subcellular location">
    <subcellularLocation>
        <location evidence="1">Secreted</location>
    </subcellularLocation>
</comment>
<dbReference type="InterPro" id="IPR012674">
    <property type="entry name" value="Calycin"/>
</dbReference>
<protein>
    <submittedName>
        <fullName evidence="12">Neutrophil gelatinase-associated lipocalin isoform X1</fullName>
    </submittedName>
</protein>
<dbReference type="GO" id="GO:0005506">
    <property type="term" value="F:iron ion binding"/>
    <property type="evidence" value="ECO:0007669"/>
    <property type="project" value="Ensembl"/>
</dbReference>
<dbReference type="GO" id="GO:0140315">
    <property type="term" value="F:iron ion sequestering activity"/>
    <property type="evidence" value="ECO:0007669"/>
    <property type="project" value="Ensembl"/>
</dbReference>
<dbReference type="InterPro" id="IPR000566">
    <property type="entry name" value="Lipocln_cytosolic_FA-bd_dom"/>
</dbReference>
<dbReference type="PRINTS" id="PR01275">
    <property type="entry name" value="NGELATINASE"/>
</dbReference>
<dbReference type="GO" id="GO:0042802">
    <property type="term" value="F:identical protein binding"/>
    <property type="evidence" value="ECO:0007669"/>
    <property type="project" value="Ensembl"/>
</dbReference>
<dbReference type="GO" id="GO:0120162">
    <property type="term" value="P:positive regulation of cold-induced thermogenesis"/>
    <property type="evidence" value="ECO:0007669"/>
    <property type="project" value="Ensembl"/>
</dbReference>
<dbReference type="Gene3D" id="2.40.128.20">
    <property type="match status" value="1"/>
</dbReference>
<dbReference type="PANTHER" id="PTHR11430:SF13">
    <property type="entry name" value="NEUTROPHIL GELATINASE-ASSOCIATED LIPOCALIN"/>
    <property type="match status" value="1"/>
</dbReference>
<evidence type="ECO:0000256" key="1">
    <source>
        <dbReference type="ARBA" id="ARBA00004613"/>
    </source>
</evidence>
<dbReference type="GO" id="GO:0042742">
    <property type="term" value="P:defense response to bacterium"/>
    <property type="evidence" value="ECO:0007669"/>
    <property type="project" value="Ensembl"/>
</dbReference>
<dbReference type="PRINTS" id="PR00179">
    <property type="entry name" value="LIPOCALIN"/>
</dbReference>
<comment type="similarity">
    <text evidence="2 8">Belongs to the calycin superfamily. Lipocalin family.</text>
</comment>
<feature type="chain" id="PRO_5010572577" evidence="9">
    <location>
        <begin position="21"/>
        <end position="198"/>
    </location>
</feature>
<dbReference type="GO" id="GO:0009615">
    <property type="term" value="P:response to virus"/>
    <property type="evidence" value="ECO:0007669"/>
    <property type="project" value="Ensembl"/>
</dbReference>
<dbReference type="AlphaFoldDB" id="A0A1U7R562"/>
<dbReference type="Pfam" id="PF00061">
    <property type="entry name" value="Lipocalin"/>
    <property type="match status" value="1"/>
</dbReference>
<gene>
    <name evidence="12" type="primary">Lcn2</name>
</gene>
<accession>A0A1U7R562</accession>
<dbReference type="PANTHER" id="PTHR11430">
    <property type="entry name" value="LIPOCALIN"/>
    <property type="match status" value="1"/>
</dbReference>
<keyword evidence="11" id="KW-1185">Reference proteome</keyword>
<keyword evidence="3" id="KW-0813">Transport</keyword>
<dbReference type="RefSeq" id="XP_005087734.1">
    <property type="nucleotide sequence ID" value="XM_005087677.4"/>
</dbReference>
<dbReference type="InterPro" id="IPR002345">
    <property type="entry name" value="Lipocalin"/>
</dbReference>
<dbReference type="Proteomes" id="UP000886700">
    <property type="component" value="Unplaced"/>
</dbReference>
<dbReference type="KEGG" id="maua:101829583"/>
<keyword evidence="6" id="KW-1015">Disulfide bond</keyword>
<sequence length="198" mass="22816">MALGVLCLGLTLLGVLQSQAQNSNQPLIPAPLVFKIPLQPGFKKDQFQGRWYVVGLAGNTVQKEEQGRFMMYSTIYQLQNDTNYNVTSILLRDQRCDYWIRTFVQHLTAGRFSLGNIQNYSNIQNYLIQVASTDYDKFAMVFFKKTSGNKQYFKIILYGRTKELPTEQKQHFVRFAKILGLTDDHIIFPVPTDQCIDN</sequence>
<evidence type="ECO:0000256" key="7">
    <source>
        <dbReference type="ARBA" id="ARBA00023180"/>
    </source>
</evidence>
<dbReference type="GO" id="GO:0005615">
    <property type="term" value="C:extracellular space"/>
    <property type="evidence" value="ECO:0007669"/>
    <property type="project" value="Ensembl"/>
</dbReference>
<dbReference type="GO" id="GO:0097192">
    <property type="term" value="P:extrinsic apoptotic signaling pathway in absence of ligand"/>
    <property type="evidence" value="ECO:0007669"/>
    <property type="project" value="Ensembl"/>
</dbReference>
<evidence type="ECO:0000256" key="3">
    <source>
        <dbReference type="ARBA" id="ARBA00022448"/>
    </source>
</evidence>
<dbReference type="GO" id="GO:1903981">
    <property type="term" value="F:enterobactin binding"/>
    <property type="evidence" value="ECO:0007669"/>
    <property type="project" value="Ensembl"/>
</dbReference>
<evidence type="ECO:0000259" key="10">
    <source>
        <dbReference type="Pfam" id="PF00061"/>
    </source>
</evidence>
<dbReference type="STRING" id="10036.ENSMAUP00000013141"/>
<keyword evidence="4" id="KW-0964">Secreted</keyword>
<keyword evidence="5 9" id="KW-0732">Signal</keyword>
<dbReference type="GO" id="GO:0015891">
    <property type="term" value="P:siderophore transport"/>
    <property type="evidence" value="ECO:0007669"/>
    <property type="project" value="Ensembl"/>
</dbReference>
<dbReference type="SUPFAM" id="SSF50814">
    <property type="entry name" value="Lipocalins"/>
    <property type="match status" value="1"/>
</dbReference>
<evidence type="ECO:0000313" key="12">
    <source>
        <dbReference type="RefSeq" id="XP_005087734.1"/>
    </source>
</evidence>
<reference evidence="12" key="1">
    <citation type="submission" date="2025-08" db="UniProtKB">
        <authorList>
            <consortium name="RefSeq"/>
        </authorList>
    </citation>
    <scope>IDENTIFICATION</scope>
    <source>
        <tissue evidence="12">Liver</tissue>
    </source>
</reference>
<dbReference type="eggNOG" id="ENOG502T7VZ">
    <property type="taxonomic scope" value="Eukaryota"/>
</dbReference>
<evidence type="ECO:0000256" key="4">
    <source>
        <dbReference type="ARBA" id="ARBA00022525"/>
    </source>
</evidence>
<proteinExistence type="inferred from homology"/>
<name>A0A1U7R562_MESAU</name>
<dbReference type="PROSITE" id="PS00213">
    <property type="entry name" value="LIPOCALIN"/>
    <property type="match status" value="1"/>
</dbReference>
<dbReference type="InterPro" id="IPR003087">
    <property type="entry name" value="LCN2/LCN12"/>
</dbReference>